<gene>
    <name evidence="2" type="ORF">FISHEDRAFT_73073</name>
</gene>
<evidence type="ECO:0000313" key="2">
    <source>
        <dbReference type="EMBL" id="KIY49003.1"/>
    </source>
</evidence>
<proteinExistence type="predicted"/>
<feature type="compositionally biased region" description="Polar residues" evidence="1">
    <location>
        <begin position="157"/>
        <end position="175"/>
    </location>
</feature>
<dbReference type="PANTHER" id="PTHR31912:SF34">
    <property type="entry name" value="NOTOCHORD-RELATED PROTEIN"/>
    <property type="match status" value="1"/>
</dbReference>
<feature type="compositionally biased region" description="Low complexity" evidence="1">
    <location>
        <begin position="1"/>
        <end position="14"/>
    </location>
</feature>
<feature type="region of interest" description="Disordered" evidence="1">
    <location>
        <begin position="154"/>
        <end position="175"/>
    </location>
</feature>
<accession>A0A0D7ADP2</accession>
<dbReference type="OrthoDB" id="2246127at2759"/>
<dbReference type="EMBL" id="KN881753">
    <property type="protein sequence ID" value="KIY49003.1"/>
    <property type="molecule type" value="Genomic_DNA"/>
</dbReference>
<name>A0A0D7ADP2_9AGAR</name>
<reference evidence="2 3" key="1">
    <citation type="journal article" date="2015" name="Fungal Genet. Biol.">
        <title>Evolution of novel wood decay mechanisms in Agaricales revealed by the genome sequences of Fistulina hepatica and Cylindrobasidium torrendii.</title>
        <authorList>
            <person name="Floudas D."/>
            <person name="Held B.W."/>
            <person name="Riley R."/>
            <person name="Nagy L.G."/>
            <person name="Koehler G."/>
            <person name="Ransdell A.S."/>
            <person name="Younus H."/>
            <person name="Chow J."/>
            <person name="Chiniquy J."/>
            <person name="Lipzen A."/>
            <person name="Tritt A."/>
            <person name="Sun H."/>
            <person name="Haridas S."/>
            <person name="LaButti K."/>
            <person name="Ohm R.A."/>
            <person name="Kues U."/>
            <person name="Blanchette R.A."/>
            <person name="Grigoriev I.V."/>
            <person name="Minto R.E."/>
            <person name="Hibbett D.S."/>
        </authorList>
    </citation>
    <scope>NUCLEOTIDE SEQUENCE [LARGE SCALE GENOMIC DNA]</scope>
    <source>
        <strain evidence="2 3">ATCC 64428</strain>
    </source>
</reference>
<dbReference type="Proteomes" id="UP000054144">
    <property type="component" value="Unassembled WGS sequence"/>
</dbReference>
<evidence type="ECO:0000313" key="3">
    <source>
        <dbReference type="Proteomes" id="UP000054144"/>
    </source>
</evidence>
<keyword evidence="3" id="KW-1185">Reference proteome</keyword>
<evidence type="ECO:0000256" key="1">
    <source>
        <dbReference type="SAM" id="MobiDB-lite"/>
    </source>
</evidence>
<protein>
    <submittedName>
        <fullName evidence="2">Uncharacterized protein</fullName>
    </submittedName>
</protein>
<dbReference type="PANTHER" id="PTHR31912">
    <property type="entry name" value="IP13529P"/>
    <property type="match status" value="1"/>
</dbReference>
<feature type="region of interest" description="Disordered" evidence="1">
    <location>
        <begin position="1"/>
        <end position="20"/>
    </location>
</feature>
<organism evidence="2 3">
    <name type="scientific">Fistulina hepatica ATCC 64428</name>
    <dbReference type="NCBI Taxonomy" id="1128425"/>
    <lineage>
        <taxon>Eukaryota</taxon>
        <taxon>Fungi</taxon>
        <taxon>Dikarya</taxon>
        <taxon>Basidiomycota</taxon>
        <taxon>Agaricomycotina</taxon>
        <taxon>Agaricomycetes</taxon>
        <taxon>Agaricomycetidae</taxon>
        <taxon>Agaricales</taxon>
        <taxon>Fistulinaceae</taxon>
        <taxon>Fistulina</taxon>
    </lineage>
</organism>
<sequence>MSSSATATSSQSSQHVHPRDVKTPISELLHDLSARTLQPPSFSAADSGWLTASAQLRSSSICVPQPSTSAAHSCPNSIFATASHTGEHSMPADAHVENPMLELHDWVDMSKGTARLWDFGPNAPCTLSMADSDDIAVSIGSELSALLEANALPPPQTTATSAHAPDNPTSDASKTTAGAKLINCIQQSLLTSVDDFNIKARGEWYPWPDKETCVIDILRHLPRSIFSRKQNMAIHWAMKALGVKNLLTDHAMDVVDKELRELCGISTVRFTGKLGNVFYMNNMQHIIAQEFSNPQVQQHLQTLPEDVGKKLSQAYQGKRWLEELDPNLAAPMVWSRTQDFYVDEPVLLHDQRVVMPRRWFRRDGKVYGQVSLMKPTDDGAGWTVVDHKDSRFDVLLSDIHLSFPRFAAMHRIYQKIDPQKILYVEKTPDTIEAWKNPSGDCAEDTTVGNRWRHISQGRQVLPFPIWLYCDDTSGNSSKKWNKHNSLLFTPAGLPRKELHKQSNIHFLSTSNTAPPLEMLDAVVQYLREAQTDRIWAWDCLSKKMVLLVPSVLAMLGDNPMQSEFACHVGFMGRLFYRICKVVGRQADNVTTCSPVDPLPGNDPDTDCNPPGDREHNIDDNVSLVSEGSYASEGHDEQVAAAVSGAKGTKRSKRCETMNEMLRRVKDFLKVGKPREREETVAHLKSQFIAGQRLGGKTEWQRSKMAMGIKDNCLEFFLNRFFKIGSRRGDDRATKQCKIDNLAQQLNNQDIFSPVWHIKDFDPHSNTPVEILHTVLLGFVKYLWRDAIARTKDGDKPELASRLSSFPTRGLGIPPLAGHTLVMYAGSLTGRDFRAIAQAAPFVLHNLMPPAHMAVWVSLAKVVSLLWHPEIEDVDEYLPRLQQSIDEFLMRTCELSPQWFHKPKFHVILHLPEHIQWFGPAMLFATEGFESFNAVIHKGSIHSNQHAPSRDIAVQMAQRGHFDEPVADTLVDSNASSATMTFSSCAEPSEFKTPLQRHSPWMQFMRQVPDVNMLMWIPATMRPLALFEASEVAAMLQVTPGSEFSVAASEPTADLKEESVLSSLNVKPIAGTCTTLGPIVPWETTQCGLSGAWPPIAPPENTTGSKQLLCRNAKSMYLCEGDLCMPGKIKEIIQVVSFMAQEDDLECGIMKKTADKVLIEVGEVHGFHEHYRMPRVALSSNARIVDAKNIVCIVNVQHNCFGNKCSVTETKDIFVEHEKTTRKALEVTHNGTLDSDLILNLAQMRHASHLLQFAEPIVPLDESARSRIVEDQASKLHVALLLPAPLSPLYPSREIAMNYDSQALVTICNNMVQLFIRHSLFLNDRALIMTWIVTSQCINLLQPRSSQALIMPRNITF</sequence>